<protein>
    <recommendedName>
        <fullName evidence="1">Cyclic diguanosine monophosphate-binding protein</fullName>
        <shortName evidence="1">c-di-GMP-binding protein</shortName>
    </recommendedName>
    <alternativeName>
        <fullName evidence="1">Pilz domain-containing protein</fullName>
    </alternativeName>
</protein>
<evidence type="ECO:0000259" key="2">
    <source>
        <dbReference type="Pfam" id="PF07238"/>
    </source>
</evidence>
<sequence length="126" mass="14033">MPSIRRSEKRHFHRIAHDAPATLFHKDEGFPCKIADLSLKGCLVELDTDLPMDAGEIYELRIDLNGTVRILMGVSLAHRSGKKIGLVCREIDLDSIAALKRLVELNLGDEELLERDLQALASSSND</sequence>
<dbReference type="Pfam" id="PF07238">
    <property type="entry name" value="PilZ"/>
    <property type="match status" value="1"/>
</dbReference>
<dbReference type="KEGG" id="mmai:sS8_0952"/>
<dbReference type="GO" id="GO:0035438">
    <property type="term" value="F:cyclic-di-GMP binding"/>
    <property type="evidence" value="ECO:0007669"/>
    <property type="project" value="InterPro"/>
</dbReference>
<dbReference type="RefSeq" id="WP_119628614.1">
    <property type="nucleotide sequence ID" value="NZ_AP017928.1"/>
</dbReference>
<comment type="function">
    <text evidence="1">Binds the second messenger bis-(3'-5') cyclic dimeric guanosine monophosphate (c-di-GMP). Can bind two c-di-GMP molecules per monomer. May play a role in bacterial second-messenger regulated processes. Binding to c-di-GMP induces a conformational change of the C- and N-termini resulting in the exposure of a highly negative surface on one side of the protein to a possible effector protein.</text>
</comment>
<dbReference type="Proteomes" id="UP000266313">
    <property type="component" value="Chromosome"/>
</dbReference>
<dbReference type="AlphaFoldDB" id="A0A250KMX5"/>
<evidence type="ECO:0000313" key="3">
    <source>
        <dbReference type="EMBL" id="BBA32917.1"/>
    </source>
</evidence>
<dbReference type="EMBL" id="AP017928">
    <property type="protein sequence ID" value="BBA32917.1"/>
    <property type="molecule type" value="Genomic_DNA"/>
</dbReference>
<organism evidence="3 4">
    <name type="scientific">Methylocaldum marinum</name>
    <dbReference type="NCBI Taxonomy" id="1432792"/>
    <lineage>
        <taxon>Bacteria</taxon>
        <taxon>Pseudomonadati</taxon>
        <taxon>Pseudomonadota</taxon>
        <taxon>Gammaproteobacteria</taxon>
        <taxon>Methylococcales</taxon>
        <taxon>Methylococcaceae</taxon>
        <taxon>Methylocaldum</taxon>
    </lineage>
</organism>
<accession>A0A250KMX5</accession>
<keyword evidence="1" id="KW-0973">c-di-GMP</keyword>
<evidence type="ECO:0000313" key="4">
    <source>
        <dbReference type="Proteomes" id="UP000266313"/>
    </source>
</evidence>
<keyword evidence="1" id="KW-0547">Nucleotide-binding</keyword>
<proteinExistence type="predicted"/>
<dbReference type="SUPFAM" id="SSF141371">
    <property type="entry name" value="PilZ domain-like"/>
    <property type="match status" value="1"/>
</dbReference>
<dbReference type="InterPro" id="IPR009875">
    <property type="entry name" value="PilZ_domain"/>
</dbReference>
<name>A0A250KMX5_9GAMM</name>
<gene>
    <name evidence="3" type="ORF">sS8_0952</name>
</gene>
<dbReference type="InterPro" id="IPR027021">
    <property type="entry name" value="C-di-GMP_BP_PA4608"/>
</dbReference>
<dbReference type="OrthoDB" id="5298508at2"/>
<feature type="domain" description="PilZ" evidence="2">
    <location>
        <begin position="8"/>
        <end position="104"/>
    </location>
</feature>
<reference evidence="3 4" key="1">
    <citation type="submission" date="2016-12" db="EMBL/GenBank/DDBJ databases">
        <title>Genome sequencing of Methylocaldum marinum.</title>
        <authorList>
            <person name="Takeuchi M."/>
            <person name="Kamagata Y."/>
            <person name="Hiraoka S."/>
            <person name="Oshima K."/>
            <person name="Hattori M."/>
            <person name="Iwasaki W."/>
        </authorList>
    </citation>
    <scope>NUCLEOTIDE SEQUENCE [LARGE SCALE GENOMIC DNA]</scope>
    <source>
        <strain evidence="3 4">S8</strain>
    </source>
</reference>
<comment type="subunit">
    <text evidence="1">Monomer in both c-di-GMP-bound and free forms.</text>
</comment>
<keyword evidence="4" id="KW-1185">Reference proteome</keyword>
<evidence type="ECO:0000256" key="1">
    <source>
        <dbReference type="PIRNR" id="PIRNR028141"/>
    </source>
</evidence>
<dbReference type="Gene3D" id="2.40.10.220">
    <property type="entry name" value="predicted glycosyltransferase like domains"/>
    <property type="match status" value="1"/>
</dbReference>
<dbReference type="PIRSF" id="PIRSF028141">
    <property type="entry name" value="C-di-GMP_BP_PA4608"/>
    <property type="match status" value="1"/>
</dbReference>